<accession>A0A9P6KUC8</accession>
<feature type="region of interest" description="Disordered" evidence="2">
    <location>
        <begin position="1"/>
        <end position="22"/>
    </location>
</feature>
<comment type="caution">
    <text evidence="3">The sequence shown here is derived from an EMBL/GenBank/DDBJ whole genome shotgun (WGS) entry which is preliminary data.</text>
</comment>
<proteinExistence type="predicted"/>
<evidence type="ECO:0000256" key="2">
    <source>
        <dbReference type="SAM" id="MobiDB-lite"/>
    </source>
</evidence>
<feature type="region of interest" description="Disordered" evidence="2">
    <location>
        <begin position="168"/>
        <end position="202"/>
    </location>
</feature>
<keyword evidence="1" id="KW-0175">Coiled coil</keyword>
<dbReference type="OrthoDB" id="10440009at2759"/>
<evidence type="ECO:0000313" key="3">
    <source>
        <dbReference type="EMBL" id="KAF9738684.1"/>
    </source>
</evidence>
<reference evidence="3" key="1">
    <citation type="journal article" date="2020" name="Mol. Plant Microbe Interact.">
        <title>Genome Sequence of the Biocontrol Agent Coniothyrium minitans strain Conio (IMI 134523).</title>
        <authorList>
            <person name="Patel D."/>
            <person name="Shittu T.A."/>
            <person name="Baroncelli R."/>
            <person name="Muthumeenakshi S."/>
            <person name="Osborne T.H."/>
            <person name="Janganan T.K."/>
            <person name="Sreenivasaprasad S."/>
        </authorList>
    </citation>
    <scope>NUCLEOTIDE SEQUENCE</scope>
    <source>
        <strain evidence="3">Conio</strain>
    </source>
</reference>
<protein>
    <submittedName>
        <fullName evidence="3">Uncharacterized protein</fullName>
    </submittedName>
</protein>
<sequence length="482" mass="53871">MRPTSPLSHKSPADPSPLMPDTHLAQVPQHRLLLRDSRPTAPCIKKSRPLGITLTHTNALHAETTDDGSDLASDYNAEDLWTAEHQETQNSVAVPRYRTNSTGLVPIHYFIARATLLRTARPSLVHALSPLTIGGLGPSTAREFRSRSIGMRTGPSIWKASSSSLIIRDRRSESSTRTPATETIMPNEKRELRRQNRQASRTGKIAAQLTPPLRTVQIRRTKYLVPRTPSRRGSFFAEDPLVTAGTPTVEQALSWSYERILMMKEYEQKVAAMGDDETNISTPLADNDPFAALAQSKHTSRVLFSLKNGAIDGAQDSLGKSSRTAAKFTSAVSLFAQALRPELSGIDGNTVDVIEEGVKESLRQLSQFNRVSPIYRFRRPSNHRKHPVAAEVFSTRRILVKEQLAANVVKRKEMLQQEQDEIEALKASASFEGERILEFNTATKERKERQLRLLGKELRTVQRRLNRLGHLERGGKGPIHIR</sequence>
<dbReference type="Proteomes" id="UP000756921">
    <property type="component" value="Unassembled WGS sequence"/>
</dbReference>
<gene>
    <name evidence="3" type="ORF">PMIN01_03967</name>
</gene>
<dbReference type="AlphaFoldDB" id="A0A9P6KUC8"/>
<feature type="coiled-coil region" evidence="1">
    <location>
        <begin position="401"/>
        <end position="464"/>
    </location>
</feature>
<evidence type="ECO:0000256" key="1">
    <source>
        <dbReference type="SAM" id="Coils"/>
    </source>
</evidence>
<dbReference type="EMBL" id="WJXW01000003">
    <property type="protein sequence ID" value="KAF9738684.1"/>
    <property type="molecule type" value="Genomic_DNA"/>
</dbReference>
<evidence type="ECO:0000313" key="4">
    <source>
        <dbReference type="Proteomes" id="UP000756921"/>
    </source>
</evidence>
<keyword evidence="4" id="KW-1185">Reference proteome</keyword>
<name>A0A9P6KUC8_9PLEO</name>
<organism evidence="3 4">
    <name type="scientific">Paraphaeosphaeria minitans</name>
    <dbReference type="NCBI Taxonomy" id="565426"/>
    <lineage>
        <taxon>Eukaryota</taxon>
        <taxon>Fungi</taxon>
        <taxon>Dikarya</taxon>
        <taxon>Ascomycota</taxon>
        <taxon>Pezizomycotina</taxon>
        <taxon>Dothideomycetes</taxon>
        <taxon>Pleosporomycetidae</taxon>
        <taxon>Pleosporales</taxon>
        <taxon>Massarineae</taxon>
        <taxon>Didymosphaeriaceae</taxon>
        <taxon>Paraphaeosphaeria</taxon>
    </lineage>
</organism>